<name>A0A2Y9ABH8_9RHOB</name>
<reference evidence="1 3" key="2">
    <citation type="submission" date="2018-03" db="EMBL/GenBank/DDBJ databases">
        <title>Genomic Encyclopedia of Archaeal and Bacterial Type Strains, Phase II (KMG-II): from individual species to whole genera.</title>
        <authorList>
            <person name="Goeker M."/>
        </authorList>
    </citation>
    <scope>NUCLEOTIDE SEQUENCE [LARGE SCALE GENOMIC DNA]</scope>
    <source>
        <strain evidence="1 3">DSM 25227</strain>
    </source>
</reference>
<keyword evidence="3" id="KW-1185">Reference proteome</keyword>
<organism evidence="2 4">
    <name type="scientific">Jannaschia seohaensis</name>
    <dbReference type="NCBI Taxonomy" id="475081"/>
    <lineage>
        <taxon>Bacteria</taxon>
        <taxon>Pseudomonadati</taxon>
        <taxon>Pseudomonadota</taxon>
        <taxon>Alphaproteobacteria</taxon>
        <taxon>Rhodobacterales</taxon>
        <taxon>Roseobacteraceae</taxon>
        <taxon>Jannaschia</taxon>
    </lineage>
</organism>
<dbReference type="AlphaFoldDB" id="A0A2Y9ABH8"/>
<evidence type="ECO:0000313" key="3">
    <source>
        <dbReference type="Proteomes" id="UP000245839"/>
    </source>
</evidence>
<reference evidence="2 4" key="1">
    <citation type="submission" date="2016-10" db="EMBL/GenBank/DDBJ databases">
        <authorList>
            <person name="Cai Z."/>
        </authorList>
    </citation>
    <scope>NUCLEOTIDE SEQUENCE [LARGE SCALE GENOMIC DNA]</scope>
    <source>
        <strain evidence="2 4">DSM 25227</strain>
    </source>
</reference>
<dbReference type="Proteomes" id="UP000245839">
    <property type="component" value="Unassembled WGS sequence"/>
</dbReference>
<evidence type="ECO:0000313" key="2">
    <source>
        <dbReference type="EMBL" id="SSA41535.1"/>
    </source>
</evidence>
<dbReference type="EMBL" id="UETC01000002">
    <property type="protein sequence ID" value="SSA41535.1"/>
    <property type="molecule type" value="Genomic_DNA"/>
</dbReference>
<protein>
    <submittedName>
        <fullName evidence="2">Uncharacterized protein</fullName>
    </submittedName>
</protein>
<evidence type="ECO:0000313" key="1">
    <source>
        <dbReference type="EMBL" id="PWJ21125.1"/>
    </source>
</evidence>
<evidence type="ECO:0000313" key="4">
    <source>
        <dbReference type="Proteomes" id="UP000251571"/>
    </source>
</evidence>
<gene>
    <name evidence="1" type="ORF">BCF38_102375</name>
    <name evidence="2" type="ORF">SAMN05421539_102375</name>
</gene>
<dbReference type="Proteomes" id="UP000251571">
    <property type="component" value="Unassembled WGS sequence"/>
</dbReference>
<sequence length="34" mass="3833">MSRAMPRRPTLARLRALPALSAQMVADLTERVRP</sequence>
<accession>A0A2Y9ABH8</accession>
<dbReference type="EMBL" id="QGDJ01000002">
    <property type="protein sequence ID" value="PWJ21125.1"/>
    <property type="molecule type" value="Genomic_DNA"/>
</dbReference>
<proteinExistence type="predicted"/>